<dbReference type="GO" id="GO:0016787">
    <property type="term" value="F:hydrolase activity"/>
    <property type="evidence" value="ECO:0007669"/>
    <property type="project" value="UniProtKB-KW"/>
</dbReference>
<comment type="caution">
    <text evidence="2">The sequence shown here is derived from an EMBL/GenBank/DDBJ whole genome shotgun (WGS) entry which is preliminary data.</text>
</comment>
<keyword evidence="1" id="KW-0378">Hydrolase</keyword>
<proteinExistence type="inferred from homology"/>
<gene>
    <name evidence="2" type="ORF">EC973_001058</name>
</gene>
<sequence length="354" mass="40411">MTLPVGNFCDAVRSSCRTCVDKSPVKISQEGIRSFLENLDKHQYEELAIDTPMHMPVKFSSMAEEINFIALIDLLNFGSGYRLSLHKLAQRGAFDTIRFGAMSFHIGGKPMTAETFKSITAYEVSEIFQFPIEREVHPPNMSFVTMLEPNELRPLADGIVSVLNTTGEFLQTHGYKDLAAFILDVTKPSGQPPSAIKLVEHLVRALPGLHDFYKINGDDVYLFKKAQILTYHLWMFFKDQDPERFNFVDIHDMTIFSDNVIPTILEHFGVFEIPKEWKDDMEANVDLGETRTTIMRAASVVACEEIVRQTRSDNPIGPVKDMKEGELDVYLWRVAKVGDYRKVPRLEFRNTVMF</sequence>
<comment type="function">
    <text evidence="1">Catalyzes the hydrolysis of queuosine 5'-phosphate, releasing the nucleobase queuine (q). Is required for salvage of queuine from exogenous queuosine (Q) that is imported and then converted to queuosine 5'-phosphate intracellularly.</text>
</comment>
<evidence type="ECO:0000313" key="2">
    <source>
        <dbReference type="EMBL" id="KAF7731012.1"/>
    </source>
</evidence>
<evidence type="ECO:0000256" key="1">
    <source>
        <dbReference type="RuleBase" id="RU365002"/>
    </source>
</evidence>
<dbReference type="OrthoDB" id="416777at2759"/>
<dbReference type="AlphaFoldDB" id="A0A8H7C0B3"/>
<dbReference type="Pfam" id="PF10343">
    <property type="entry name" value="Q_salvage"/>
    <property type="match status" value="1"/>
</dbReference>
<accession>A0A8H7C0B3</accession>
<dbReference type="Proteomes" id="UP000605846">
    <property type="component" value="Unassembled WGS sequence"/>
</dbReference>
<dbReference type="EMBL" id="JABAYA010000012">
    <property type="protein sequence ID" value="KAF7731012.1"/>
    <property type="molecule type" value="Genomic_DNA"/>
</dbReference>
<dbReference type="EC" id="3.2.2.-" evidence="1"/>
<comment type="similarity">
    <text evidence="1">Belongs to the QNG1 protein family.</text>
</comment>
<keyword evidence="3" id="KW-1185">Reference proteome</keyword>
<dbReference type="PANTHER" id="PTHR21314">
    <property type="entry name" value="QUEUOSINE 5'-PHOSPHATE N-GLYCOSYLASE_HYDROLASE-RELATED"/>
    <property type="match status" value="1"/>
</dbReference>
<dbReference type="InterPro" id="IPR019438">
    <property type="entry name" value="Q_salvage"/>
</dbReference>
<protein>
    <recommendedName>
        <fullName evidence="1">Queuosine 5'-phosphate N-glycosylase/hydrolase</fullName>
        <ecNumber evidence="1">3.2.2.-</ecNumber>
    </recommendedName>
    <alternativeName>
        <fullName evidence="1">Queuosine-nucleotide N-glycosylase/hydrolase</fullName>
    </alternativeName>
</protein>
<name>A0A8H7C0B3_9FUNG</name>
<reference evidence="2" key="1">
    <citation type="submission" date="2020-01" db="EMBL/GenBank/DDBJ databases">
        <title>Genome Sequencing of Three Apophysomyces-Like Fungal Strains Confirms a Novel Fungal Genus in the Mucoromycota with divergent Burkholderia-like Endosymbiotic Bacteria.</title>
        <authorList>
            <person name="Stajich J.E."/>
            <person name="Macias A.M."/>
            <person name="Carter-House D."/>
            <person name="Lovett B."/>
            <person name="Kasson L.R."/>
            <person name="Berry K."/>
            <person name="Grigoriev I."/>
            <person name="Chang Y."/>
            <person name="Spatafora J."/>
            <person name="Kasson M.T."/>
        </authorList>
    </citation>
    <scope>NUCLEOTIDE SEQUENCE</scope>
    <source>
        <strain evidence="2">NRRL A-21654</strain>
    </source>
</reference>
<comment type="catalytic activity">
    <reaction evidence="1">
        <text>queuosine 5'-phosphate + H2O = queuine + D-ribose 5-phosphate</text>
        <dbReference type="Rhea" id="RHEA:75387"/>
        <dbReference type="ChEBI" id="CHEBI:15377"/>
        <dbReference type="ChEBI" id="CHEBI:17433"/>
        <dbReference type="ChEBI" id="CHEBI:78346"/>
        <dbReference type="ChEBI" id="CHEBI:194371"/>
    </reaction>
    <physiologicalReaction direction="left-to-right" evidence="1">
        <dbReference type="Rhea" id="RHEA:75388"/>
    </physiologicalReaction>
</comment>
<dbReference type="GO" id="GO:0006400">
    <property type="term" value="P:tRNA modification"/>
    <property type="evidence" value="ECO:0007669"/>
    <property type="project" value="TreeGrafter"/>
</dbReference>
<organism evidence="2 3">
    <name type="scientific">Apophysomyces ossiformis</name>
    <dbReference type="NCBI Taxonomy" id="679940"/>
    <lineage>
        <taxon>Eukaryota</taxon>
        <taxon>Fungi</taxon>
        <taxon>Fungi incertae sedis</taxon>
        <taxon>Mucoromycota</taxon>
        <taxon>Mucoromycotina</taxon>
        <taxon>Mucoromycetes</taxon>
        <taxon>Mucorales</taxon>
        <taxon>Mucorineae</taxon>
        <taxon>Mucoraceae</taxon>
        <taxon>Apophysomyces</taxon>
    </lineage>
</organism>
<evidence type="ECO:0000313" key="3">
    <source>
        <dbReference type="Proteomes" id="UP000605846"/>
    </source>
</evidence>
<dbReference type="PANTHER" id="PTHR21314:SF1">
    <property type="entry name" value="QUEUOSINE SALVAGE PROTEIN"/>
    <property type="match status" value="1"/>
</dbReference>